<dbReference type="SMART" id="SM00558">
    <property type="entry name" value="JmjC"/>
    <property type="match status" value="1"/>
</dbReference>
<feature type="region of interest" description="Disordered" evidence="4">
    <location>
        <begin position="1248"/>
        <end position="1272"/>
    </location>
</feature>
<dbReference type="Pfam" id="PF01476">
    <property type="entry name" value="LysM"/>
    <property type="match status" value="1"/>
</dbReference>
<evidence type="ECO:0000256" key="4">
    <source>
        <dbReference type="SAM" id="MobiDB-lite"/>
    </source>
</evidence>
<dbReference type="InterPro" id="IPR018392">
    <property type="entry name" value="LysM"/>
</dbReference>
<evidence type="ECO:0000259" key="5">
    <source>
        <dbReference type="PROSITE" id="PS51184"/>
    </source>
</evidence>
<dbReference type="SMART" id="SM00257">
    <property type="entry name" value="LysM"/>
    <property type="match status" value="2"/>
</dbReference>
<dbReference type="PROSITE" id="PS51184">
    <property type="entry name" value="JMJC"/>
    <property type="match status" value="1"/>
</dbReference>
<dbReference type="Gene3D" id="2.60.120.650">
    <property type="entry name" value="Cupin"/>
    <property type="match status" value="1"/>
</dbReference>
<feature type="region of interest" description="Disordered" evidence="4">
    <location>
        <begin position="92"/>
        <end position="153"/>
    </location>
</feature>
<dbReference type="InterPro" id="IPR052210">
    <property type="entry name" value="LysM1-like"/>
</dbReference>
<dbReference type="EMBL" id="KU202425">
    <property type="protein sequence ID" value="ANH22739.1"/>
    <property type="molecule type" value="Genomic_DNA"/>
</dbReference>
<feature type="compositionally biased region" description="Basic and acidic residues" evidence="4">
    <location>
        <begin position="489"/>
        <end position="503"/>
    </location>
</feature>
<evidence type="ECO:0000313" key="7">
    <source>
        <dbReference type="EMBL" id="ANH22739.1"/>
    </source>
</evidence>
<feature type="domain" description="LysM" evidence="6">
    <location>
        <begin position="1001"/>
        <end position="1047"/>
    </location>
</feature>
<dbReference type="SUPFAM" id="SSF54106">
    <property type="entry name" value="LysM domain"/>
    <property type="match status" value="1"/>
</dbReference>
<protein>
    <recommendedName>
        <fullName evidence="8">JmjC domain-containing protein</fullName>
    </recommendedName>
</protein>
<dbReference type="Gene3D" id="3.10.350.10">
    <property type="entry name" value="LysM domain"/>
    <property type="match status" value="3"/>
</dbReference>
<feature type="region of interest" description="Disordered" evidence="4">
    <location>
        <begin position="480"/>
        <end position="503"/>
    </location>
</feature>
<organism evidence="7">
    <name type="scientific">Hypocrella siamensis</name>
    <dbReference type="NCBI Taxonomy" id="696354"/>
    <lineage>
        <taxon>Eukaryota</taxon>
        <taxon>Fungi</taxon>
        <taxon>Dikarya</taxon>
        <taxon>Ascomycota</taxon>
        <taxon>Pezizomycotina</taxon>
        <taxon>Sordariomycetes</taxon>
        <taxon>Hypocreomycetidae</taxon>
        <taxon>Hypocreales</taxon>
        <taxon>Clavicipitaceae</taxon>
        <taxon>Hypocrella</taxon>
    </lineage>
</organism>
<feature type="domain" description="LysM" evidence="6">
    <location>
        <begin position="1110"/>
        <end position="1159"/>
    </location>
</feature>
<dbReference type="PROSITE" id="PS51782">
    <property type="entry name" value="LYSM"/>
    <property type="match status" value="3"/>
</dbReference>
<dbReference type="PANTHER" id="PTHR34997">
    <property type="entry name" value="AM15"/>
    <property type="match status" value="1"/>
</dbReference>
<feature type="compositionally biased region" description="Polar residues" evidence="4">
    <location>
        <begin position="96"/>
        <end position="117"/>
    </location>
</feature>
<feature type="compositionally biased region" description="Low complexity" evidence="4">
    <location>
        <begin position="1251"/>
        <end position="1267"/>
    </location>
</feature>
<dbReference type="PANTHER" id="PTHR34997:SF1">
    <property type="entry name" value="PEPTIDOGLYCAN-BINDING LYSIN DOMAIN"/>
    <property type="match status" value="1"/>
</dbReference>
<dbReference type="InterPro" id="IPR003347">
    <property type="entry name" value="JmjC_dom"/>
</dbReference>
<accession>A0A173G970</accession>
<dbReference type="CDD" id="cd00118">
    <property type="entry name" value="LysM"/>
    <property type="match status" value="2"/>
</dbReference>
<dbReference type="SUPFAM" id="SSF51197">
    <property type="entry name" value="Clavaminate synthase-like"/>
    <property type="match status" value="1"/>
</dbReference>
<feature type="non-terminal residue" evidence="7">
    <location>
        <position position="1347"/>
    </location>
</feature>
<evidence type="ECO:0000256" key="3">
    <source>
        <dbReference type="ARBA" id="ARBA00044955"/>
    </source>
</evidence>
<evidence type="ECO:0000259" key="6">
    <source>
        <dbReference type="PROSITE" id="PS51782"/>
    </source>
</evidence>
<reference evidence="7" key="1">
    <citation type="journal article" date="2016" name="BMC Genomics">
        <title>Genome sequence and comparative analysis of clavicipitaceous insect-pathogenic fungus Aschersonia badia with Metarhizium spp.</title>
        <authorList>
            <person name="Agrawal Y."/>
            <person name="Narwani T."/>
            <person name="Subramanian S."/>
        </authorList>
    </citation>
    <scope>NUCLEOTIDE SEQUENCE</scope>
    <source>
        <strain evidence="7">MTCC 10142</strain>
    </source>
</reference>
<dbReference type="GO" id="GO:0008061">
    <property type="term" value="F:chitin binding"/>
    <property type="evidence" value="ECO:0007669"/>
    <property type="project" value="UniProtKB-KW"/>
</dbReference>
<keyword evidence="1" id="KW-0147">Chitin-binding</keyword>
<sequence length="1347" mass="147745">MKGLNPPRDDPIQLEERLGCLAEELVNLRRLVSLLLQRLQPSQPATLQCTPPGTPSQQPSRAFAAPEWAFQIKAAFERISREIAVLKEMAKVASSGPDQTKPHTLTRQPEPNTNGKGDSTERHSGKEAQLSFSEPSIEPSSEPSSAADGDTEWSATHQTNYTEAIDEEITARPKLSRFHLAQQDMGRNLVENIVRCREDPLFAGKLTVEVPPVSWSQVLESLASITGDDYQLGVEFRANKKFTNLWVATLSPSFLCRIPPPPQSDTKYRQGLEVFLNNLIEDPPKKLIPYYVGPTPLYDGLLSAGVDLEKLPRTSGVNSHYLHLGDENSGTAFHREDGSLRSCNLTLYGIKVWMLIHTDDNDKFEKLARLQGTAGSCAQYIRHLSIIISPKVLRNHGIRFGICCTGPGEMILTDPGQYHAVINRTSCLALSINLSLPGEELGIDGLAVCSKCGLHSFRAPGVKLLKVNDPPAAVNETLHSQRSMVPQKRMAEDHERPVRHGTRPDRSISMAIAALKHEEREALKKDKQCSIPKCDVDSPPPSNVLRLALVLRSRDSVRQLCGLVKQRRALNIQRPQERRSDTHGTCDEDVMMKKLCDSAKLLGQEISTGNMGPSIGRFVRSAPWPALPHPAVSTHITEQEILRKLLDDDYGRVLCGAAAAFLGSVKGDGPDVEFMWENYRDVCIDTCDEKDMLRLVQVMPYRDENVWDPGKCPDWTRPKWWPEPWSWPADPTSKPPELDHPSYCEGKNCDCLGKLAVSTPLIRSYGNKGRGLQAVASRPGTVAYKKGEVLGVLKGEIHPPGTYRDDPWTLDFVRSDLPDEPVVCQIRSANVGSRFRLLNTGLNPCARLQSKRRWDSIQLQYEMIMRLLYRVMNFDTHQVREAPIGIQAAHLPDPEKLAENEGLQHLPPQTTSKSRALDTCAIVVGHLPNVTIPRFLAWNPNFNHLCQITLSFVGFLVCLGNPGGTLSEPSAMTTGLAEAQQVQLNQRPPNQSTEPRKKCGRWNIVQAGDDCGKISLSAGLAQSDFSFLNPEINSNCTNLWLGYAYCVAPVGNISTYPGYPQTTALINVTSATFPSVDTGIPTPSSSPGHVATTSLLSKASGTIPGCDAYENYSGKNGHDSCSDISANYLESVEHLQEWNPSLAKDPKDCSLQPGHSYCVVQKGTYTSTTPNYCLDTNATMPGSCTCFTSVQGYLAGDYGCAALVSDYSISLDDLKTWNSWLGSDCDSGLYANLNASDSRSICIGVNGPAVSSSTSPLPPSSTTKSLSMGPTQSGEISGCQQHYIVKSGDSCDAIESEFGFTFAQLYSWNPSIGDDCQYLIIGDFYCVKGPAHPMTNNPVWSASGPIN</sequence>
<name>A0A173G970_9HYPO</name>
<evidence type="ECO:0008006" key="8">
    <source>
        <dbReference type="Google" id="ProtNLM"/>
    </source>
</evidence>
<comment type="similarity">
    <text evidence="3">Belongs to the secreted LysM effector family.</text>
</comment>
<evidence type="ECO:0000256" key="2">
    <source>
        <dbReference type="ARBA" id="ARBA00023026"/>
    </source>
</evidence>
<feature type="domain" description="JmjC" evidence="5">
    <location>
        <begin position="247"/>
        <end position="451"/>
    </location>
</feature>
<dbReference type="InterPro" id="IPR036779">
    <property type="entry name" value="LysM_dom_sf"/>
</dbReference>
<feature type="domain" description="LysM" evidence="6">
    <location>
        <begin position="1281"/>
        <end position="1327"/>
    </location>
</feature>
<keyword evidence="2" id="KW-0843">Virulence</keyword>
<dbReference type="Pfam" id="PF02373">
    <property type="entry name" value="JmjC"/>
    <property type="match status" value="1"/>
</dbReference>
<proteinExistence type="inferred from homology"/>
<evidence type="ECO:0000256" key="1">
    <source>
        <dbReference type="ARBA" id="ARBA00022669"/>
    </source>
</evidence>
<feature type="compositionally biased region" description="Low complexity" evidence="4">
    <location>
        <begin position="131"/>
        <end position="145"/>
    </location>
</feature>